<protein>
    <recommendedName>
        <fullName evidence="3">RING-type domain-containing protein</fullName>
    </recommendedName>
</protein>
<dbReference type="FunFam" id="3.30.40.10:FF:000226">
    <property type="entry name" value="E3 ubiquitin ligase BIG BROTHER"/>
    <property type="match status" value="1"/>
</dbReference>
<dbReference type="PANTHER" id="PTHR46400:SF6">
    <property type="entry name" value="OS09G0525400 PROTEIN"/>
    <property type="match status" value="1"/>
</dbReference>
<dbReference type="InterPro" id="IPR033276">
    <property type="entry name" value="BB"/>
</dbReference>
<evidence type="ECO:0000256" key="1">
    <source>
        <dbReference type="PROSITE-ProRule" id="PRU00175"/>
    </source>
</evidence>
<feature type="domain" description="RING-type" evidence="3">
    <location>
        <begin position="237"/>
        <end position="277"/>
    </location>
</feature>
<proteinExistence type="predicted"/>
<evidence type="ECO:0000313" key="5">
    <source>
        <dbReference type="Proteomes" id="UP001222027"/>
    </source>
</evidence>
<evidence type="ECO:0000259" key="3">
    <source>
        <dbReference type="PROSITE" id="PS50089"/>
    </source>
</evidence>
<reference evidence="4 5" key="1">
    <citation type="submission" date="2022-12" db="EMBL/GenBank/DDBJ databases">
        <title>Chromosome-scale assembly of the Ensete ventricosum genome.</title>
        <authorList>
            <person name="Dussert Y."/>
            <person name="Stocks J."/>
            <person name="Wendawek A."/>
            <person name="Woldeyes F."/>
            <person name="Nichols R.A."/>
            <person name="Borrell J.S."/>
        </authorList>
    </citation>
    <scope>NUCLEOTIDE SEQUENCE [LARGE SCALE GENOMIC DNA]</scope>
    <source>
        <strain evidence="5">cv. Maze</strain>
        <tissue evidence="4">Seeds</tissue>
    </source>
</reference>
<keyword evidence="1" id="KW-0862">Zinc</keyword>
<dbReference type="InterPro" id="IPR001841">
    <property type="entry name" value="Znf_RING"/>
</dbReference>
<feature type="region of interest" description="Disordered" evidence="2">
    <location>
        <begin position="95"/>
        <end position="118"/>
    </location>
</feature>
<dbReference type="GO" id="GO:0008270">
    <property type="term" value="F:zinc ion binding"/>
    <property type="evidence" value="ECO:0007669"/>
    <property type="project" value="UniProtKB-KW"/>
</dbReference>
<dbReference type="SUPFAM" id="SSF57850">
    <property type="entry name" value="RING/U-box"/>
    <property type="match status" value="1"/>
</dbReference>
<dbReference type="AlphaFoldDB" id="A0AAV8S0B4"/>
<dbReference type="InterPro" id="IPR013083">
    <property type="entry name" value="Znf_RING/FYVE/PHD"/>
</dbReference>
<accession>A0AAV8S0B4</accession>
<feature type="region of interest" description="Disordered" evidence="2">
    <location>
        <begin position="156"/>
        <end position="190"/>
    </location>
</feature>
<dbReference type="SMART" id="SM00184">
    <property type="entry name" value="RING"/>
    <property type="match status" value="1"/>
</dbReference>
<dbReference type="GO" id="GO:0016567">
    <property type="term" value="P:protein ubiquitination"/>
    <property type="evidence" value="ECO:0007669"/>
    <property type="project" value="InterPro"/>
</dbReference>
<keyword evidence="1" id="KW-0863">Zinc-finger</keyword>
<gene>
    <name evidence="4" type="ORF">OPV22_003204</name>
</gene>
<feature type="compositionally biased region" description="Polar residues" evidence="2">
    <location>
        <begin position="98"/>
        <end position="118"/>
    </location>
</feature>
<dbReference type="EMBL" id="JAQQAF010000001">
    <property type="protein sequence ID" value="KAJ8512770.1"/>
    <property type="molecule type" value="Genomic_DNA"/>
</dbReference>
<feature type="compositionally biased region" description="Low complexity" evidence="2">
    <location>
        <begin position="156"/>
        <end position="177"/>
    </location>
</feature>
<sequence length="282" mass="31572">MAPRRWPVQRATVEEAKSRASFLVALLAEDGVVPTAHLTPALERAERLTRGEDPSDKGEPFDLEEISEDFLLDFDDLAVQEIVYQSFQKNCQEHQRHASVSESRSNHEIGQSSHGGSSSVTTNILLQFASDEAIARQCEILDNLSADESFSALYQSEAAENNSESSTLNGGSSSTDSPGQVTRQDSIDPDQMSYEQLQSLEEEMGNESRGLSDELISCLRDLKHRCGFFSKGKNEECVICKTNYRREWLITLPCKHCYHSRCIIRWLAVNKACPICKEEVFG</sequence>
<dbReference type="GO" id="GO:0031624">
    <property type="term" value="F:ubiquitin conjugating enzyme binding"/>
    <property type="evidence" value="ECO:0007669"/>
    <property type="project" value="TreeGrafter"/>
</dbReference>
<comment type="caution">
    <text evidence="4">The sequence shown here is derived from an EMBL/GenBank/DDBJ whole genome shotgun (WGS) entry which is preliminary data.</text>
</comment>
<dbReference type="Pfam" id="PF13639">
    <property type="entry name" value="zf-RING_2"/>
    <property type="match status" value="1"/>
</dbReference>
<dbReference type="GO" id="GO:0046621">
    <property type="term" value="P:negative regulation of organ growth"/>
    <property type="evidence" value="ECO:0007669"/>
    <property type="project" value="InterPro"/>
</dbReference>
<dbReference type="Gene3D" id="3.30.40.10">
    <property type="entry name" value="Zinc/RING finger domain, C3HC4 (zinc finger)"/>
    <property type="match status" value="1"/>
</dbReference>
<evidence type="ECO:0000313" key="4">
    <source>
        <dbReference type="EMBL" id="KAJ8512770.1"/>
    </source>
</evidence>
<keyword evidence="1" id="KW-0479">Metal-binding</keyword>
<name>A0AAV8S0B4_ENSVE</name>
<keyword evidence="5" id="KW-1185">Reference proteome</keyword>
<evidence type="ECO:0000256" key="2">
    <source>
        <dbReference type="SAM" id="MobiDB-lite"/>
    </source>
</evidence>
<dbReference type="PANTHER" id="PTHR46400">
    <property type="entry name" value="RING/U-BOX SUPERFAMILY PROTEIN"/>
    <property type="match status" value="1"/>
</dbReference>
<dbReference type="PROSITE" id="PS50089">
    <property type="entry name" value="ZF_RING_2"/>
    <property type="match status" value="1"/>
</dbReference>
<organism evidence="4 5">
    <name type="scientific">Ensete ventricosum</name>
    <name type="common">Abyssinian banana</name>
    <name type="synonym">Musa ensete</name>
    <dbReference type="NCBI Taxonomy" id="4639"/>
    <lineage>
        <taxon>Eukaryota</taxon>
        <taxon>Viridiplantae</taxon>
        <taxon>Streptophyta</taxon>
        <taxon>Embryophyta</taxon>
        <taxon>Tracheophyta</taxon>
        <taxon>Spermatophyta</taxon>
        <taxon>Magnoliopsida</taxon>
        <taxon>Liliopsida</taxon>
        <taxon>Zingiberales</taxon>
        <taxon>Musaceae</taxon>
        <taxon>Ensete</taxon>
    </lineage>
</organism>
<dbReference type="Proteomes" id="UP001222027">
    <property type="component" value="Unassembled WGS sequence"/>
</dbReference>
<dbReference type="GO" id="GO:0004842">
    <property type="term" value="F:ubiquitin-protein transferase activity"/>
    <property type="evidence" value="ECO:0007669"/>
    <property type="project" value="InterPro"/>
</dbReference>